<dbReference type="AlphaFoldDB" id="A0A831UDZ0"/>
<dbReference type="PANTHER" id="PTHR42935:SF1">
    <property type="entry name" value="SLR0930 PROTEIN"/>
    <property type="match status" value="1"/>
</dbReference>
<dbReference type="EMBL" id="DSOV01000043">
    <property type="protein sequence ID" value="HEN42697.1"/>
    <property type="molecule type" value="Genomic_DNA"/>
</dbReference>
<dbReference type="Pfam" id="PF05673">
    <property type="entry name" value="DUF815"/>
    <property type="match status" value="1"/>
</dbReference>
<accession>A0A831UDZ0</accession>
<dbReference type="PANTHER" id="PTHR42935">
    <property type="entry name" value="SLR0930 PROTEIN"/>
    <property type="match status" value="1"/>
</dbReference>
<proteinExistence type="predicted"/>
<dbReference type="InterPro" id="IPR008533">
    <property type="entry name" value="DUF815"/>
</dbReference>
<evidence type="ECO:0000313" key="1">
    <source>
        <dbReference type="EMBL" id="HEN42697.1"/>
    </source>
</evidence>
<organism evidence="1">
    <name type="scientific">Geobacter metallireducens</name>
    <dbReference type="NCBI Taxonomy" id="28232"/>
    <lineage>
        <taxon>Bacteria</taxon>
        <taxon>Pseudomonadati</taxon>
        <taxon>Thermodesulfobacteriota</taxon>
        <taxon>Desulfuromonadia</taxon>
        <taxon>Geobacterales</taxon>
        <taxon>Geobacteraceae</taxon>
        <taxon>Geobacter</taxon>
    </lineage>
</organism>
<gene>
    <name evidence="1" type="ORF">ENQ87_10030</name>
</gene>
<sequence length="299" mass="33918">MNDRDQRWDRIAGKLDQLLDRFDRLLDLHLPPPSPGGEFFAHHLAFRWRRAGDGGSFLPVEHPHLPDLDDLVGIDLVRDELIRNTGQFVAGYPANNVLLWGERGTGKSTCVKGLLRRFSGDGLRLVEVLRDDLFTLPAIVAPLRRMPQRFILFCDDLSFGEGEGGYRELKALLEGGIEERPSNILFYATSNRRHLLPERMEDNLGGEIHPEEAVSEKLSLADRFGLNLSFYPFDQPTYLAIVARYAEKYALPISGEALRREALQWALFKGSRSGRAARQFIDDLAGRLRLPNSLLQEKK</sequence>
<dbReference type="InterPro" id="IPR027417">
    <property type="entry name" value="P-loop_NTPase"/>
</dbReference>
<reference evidence="1" key="1">
    <citation type="journal article" date="2020" name="mSystems">
        <title>Genome- and Community-Level Interaction Insights into Carbon Utilization and Element Cycling Functions of Hydrothermarchaeota in Hydrothermal Sediment.</title>
        <authorList>
            <person name="Zhou Z."/>
            <person name="Liu Y."/>
            <person name="Xu W."/>
            <person name="Pan J."/>
            <person name="Luo Z.H."/>
            <person name="Li M."/>
        </authorList>
    </citation>
    <scope>NUCLEOTIDE SEQUENCE [LARGE SCALE GENOMIC DNA]</scope>
    <source>
        <strain evidence="1">SpSt-349</strain>
    </source>
</reference>
<dbReference type="Gene3D" id="3.40.50.300">
    <property type="entry name" value="P-loop containing nucleotide triphosphate hydrolases"/>
    <property type="match status" value="1"/>
</dbReference>
<comment type="caution">
    <text evidence="1">The sequence shown here is derived from an EMBL/GenBank/DDBJ whole genome shotgun (WGS) entry which is preliminary data.</text>
</comment>
<name>A0A831UDZ0_GEOME</name>
<dbReference type="SUPFAM" id="SSF52540">
    <property type="entry name" value="P-loop containing nucleoside triphosphate hydrolases"/>
    <property type="match status" value="1"/>
</dbReference>
<protein>
    <submittedName>
        <fullName evidence="1">DUF815 domain-containing protein</fullName>
    </submittedName>
</protein>